<dbReference type="GO" id="GO:0004519">
    <property type="term" value="F:endonuclease activity"/>
    <property type="evidence" value="ECO:0007669"/>
    <property type="project" value="UniProtKB-KW"/>
</dbReference>
<dbReference type="SUPFAM" id="SSF53098">
    <property type="entry name" value="Ribonuclease H-like"/>
    <property type="match status" value="1"/>
</dbReference>
<dbReference type="InterPro" id="IPR001584">
    <property type="entry name" value="Integrase_cat-core"/>
</dbReference>
<evidence type="ECO:0000256" key="2">
    <source>
        <dbReference type="ARBA" id="ARBA00022679"/>
    </source>
</evidence>
<keyword evidence="6" id="KW-0378">Hydrolase</keyword>
<keyword evidence="7" id="KW-0695">RNA-directed DNA polymerase</keyword>
<feature type="compositionally biased region" description="Basic and acidic residues" evidence="8">
    <location>
        <begin position="1041"/>
        <end position="1060"/>
    </location>
</feature>
<dbReference type="AlphaFoldDB" id="A0A7I5E6E1"/>
<dbReference type="GO" id="GO:0042575">
    <property type="term" value="C:DNA polymerase complex"/>
    <property type="evidence" value="ECO:0007669"/>
    <property type="project" value="UniProtKB-ARBA"/>
</dbReference>
<dbReference type="Gene3D" id="3.30.420.10">
    <property type="entry name" value="Ribonuclease H-like superfamily/Ribonuclease H"/>
    <property type="match status" value="1"/>
</dbReference>
<evidence type="ECO:0000256" key="5">
    <source>
        <dbReference type="ARBA" id="ARBA00022759"/>
    </source>
</evidence>
<dbReference type="Proteomes" id="UP000025227">
    <property type="component" value="Unplaced"/>
</dbReference>
<dbReference type="Pfam" id="PF17921">
    <property type="entry name" value="Integrase_H2C2"/>
    <property type="match status" value="1"/>
</dbReference>
<dbReference type="GO" id="GO:0003676">
    <property type="term" value="F:nucleic acid binding"/>
    <property type="evidence" value="ECO:0007669"/>
    <property type="project" value="InterPro"/>
</dbReference>
<dbReference type="Pfam" id="PF17917">
    <property type="entry name" value="RT_RNaseH"/>
    <property type="match status" value="1"/>
</dbReference>
<dbReference type="CDD" id="cd09274">
    <property type="entry name" value="RNase_HI_RT_Ty3"/>
    <property type="match status" value="1"/>
</dbReference>
<evidence type="ECO:0000256" key="6">
    <source>
        <dbReference type="ARBA" id="ARBA00022801"/>
    </source>
</evidence>
<dbReference type="WBParaSite" id="HCON_00027560-00001">
    <property type="protein sequence ID" value="HCON_00027560-00001"/>
    <property type="gene ID" value="HCON_00027560"/>
</dbReference>
<feature type="compositionally biased region" description="Basic residues" evidence="8">
    <location>
        <begin position="1028"/>
        <end position="1040"/>
    </location>
</feature>
<dbReference type="InterPro" id="IPR050951">
    <property type="entry name" value="Retrovirus_Pol_polyprotein"/>
</dbReference>
<feature type="region of interest" description="Disordered" evidence="8">
    <location>
        <begin position="999"/>
        <end position="1074"/>
    </location>
</feature>
<dbReference type="InterPro" id="IPR036397">
    <property type="entry name" value="RNaseH_sf"/>
</dbReference>
<evidence type="ECO:0000313" key="10">
    <source>
        <dbReference type="Proteomes" id="UP000025227"/>
    </source>
</evidence>
<dbReference type="PANTHER" id="PTHR37984:SF5">
    <property type="entry name" value="PROTEIN NYNRIN-LIKE"/>
    <property type="match status" value="1"/>
</dbReference>
<keyword evidence="4" id="KW-0540">Nuclease</keyword>
<proteinExistence type="predicted"/>
<keyword evidence="10" id="KW-1185">Reference proteome</keyword>
<dbReference type="Gene3D" id="1.10.340.70">
    <property type="match status" value="1"/>
</dbReference>
<dbReference type="FunFam" id="3.10.20.370:FF:000001">
    <property type="entry name" value="Retrovirus-related Pol polyprotein from transposon 17.6-like protein"/>
    <property type="match status" value="1"/>
</dbReference>
<keyword evidence="2" id="KW-0808">Transferase</keyword>
<evidence type="ECO:0000313" key="11">
    <source>
        <dbReference type="WBParaSite" id="HCON_00027560-00001"/>
    </source>
</evidence>
<dbReference type="Pfam" id="PF00665">
    <property type="entry name" value="rve"/>
    <property type="match status" value="1"/>
</dbReference>
<keyword evidence="5" id="KW-0255">Endonuclease</keyword>
<dbReference type="FunFam" id="1.10.340.70:FF:000001">
    <property type="entry name" value="Retrovirus-related Pol polyprotein from transposon gypsy-like Protein"/>
    <property type="match status" value="1"/>
</dbReference>
<protein>
    <recommendedName>
        <fullName evidence="1">RNA-directed DNA polymerase</fullName>
        <ecNumber evidence="1">2.7.7.49</ecNumber>
    </recommendedName>
</protein>
<organism evidence="10 11">
    <name type="scientific">Haemonchus contortus</name>
    <name type="common">Barber pole worm</name>
    <dbReference type="NCBI Taxonomy" id="6289"/>
    <lineage>
        <taxon>Eukaryota</taxon>
        <taxon>Metazoa</taxon>
        <taxon>Ecdysozoa</taxon>
        <taxon>Nematoda</taxon>
        <taxon>Chromadorea</taxon>
        <taxon>Rhabditida</taxon>
        <taxon>Rhabditina</taxon>
        <taxon>Rhabditomorpha</taxon>
        <taxon>Strongyloidea</taxon>
        <taxon>Trichostrongylidae</taxon>
        <taxon>Haemonchus</taxon>
    </lineage>
</organism>
<dbReference type="InterPro" id="IPR041588">
    <property type="entry name" value="Integrase_H2C2"/>
</dbReference>
<dbReference type="PANTHER" id="PTHR37984">
    <property type="entry name" value="PROTEIN CBG26694"/>
    <property type="match status" value="1"/>
</dbReference>
<keyword evidence="3" id="KW-0548">Nucleotidyltransferase</keyword>
<evidence type="ECO:0000256" key="7">
    <source>
        <dbReference type="ARBA" id="ARBA00022918"/>
    </source>
</evidence>
<evidence type="ECO:0000256" key="4">
    <source>
        <dbReference type="ARBA" id="ARBA00022722"/>
    </source>
</evidence>
<reference evidence="11" key="1">
    <citation type="submission" date="2020-12" db="UniProtKB">
        <authorList>
            <consortium name="WormBaseParasite"/>
        </authorList>
    </citation>
    <scope>IDENTIFICATION</scope>
    <source>
        <strain evidence="11">MHco3</strain>
    </source>
</reference>
<dbReference type="SUPFAM" id="SSF56672">
    <property type="entry name" value="DNA/RNA polymerases"/>
    <property type="match status" value="1"/>
</dbReference>
<dbReference type="GO" id="GO:0003964">
    <property type="term" value="F:RNA-directed DNA polymerase activity"/>
    <property type="evidence" value="ECO:0007669"/>
    <property type="project" value="UniProtKB-KW"/>
</dbReference>
<dbReference type="GO" id="GO:0015074">
    <property type="term" value="P:DNA integration"/>
    <property type="evidence" value="ECO:0007669"/>
    <property type="project" value="InterPro"/>
</dbReference>
<dbReference type="InterPro" id="IPR043502">
    <property type="entry name" value="DNA/RNA_pol_sf"/>
</dbReference>
<evidence type="ECO:0000256" key="3">
    <source>
        <dbReference type="ARBA" id="ARBA00022695"/>
    </source>
</evidence>
<dbReference type="InterPro" id="IPR041373">
    <property type="entry name" value="RT_RNaseH"/>
</dbReference>
<dbReference type="PROSITE" id="PS50994">
    <property type="entry name" value="INTEGRASE"/>
    <property type="match status" value="1"/>
</dbReference>
<feature type="domain" description="Integrase catalytic" evidence="9">
    <location>
        <begin position="344"/>
        <end position="502"/>
    </location>
</feature>
<dbReference type="InterPro" id="IPR012337">
    <property type="entry name" value="RNaseH-like_sf"/>
</dbReference>
<dbReference type="GO" id="GO:0016787">
    <property type="term" value="F:hydrolase activity"/>
    <property type="evidence" value="ECO:0007669"/>
    <property type="project" value="UniProtKB-KW"/>
</dbReference>
<dbReference type="Gene3D" id="3.30.70.270">
    <property type="match status" value="1"/>
</dbReference>
<dbReference type="InterPro" id="IPR043128">
    <property type="entry name" value="Rev_trsase/Diguanyl_cyclase"/>
</dbReference>
<evidence type="ECO:0000256" key="8">
    <source>
        <dbReference type="SAM" id="MobiDB-lite"/>
    </source>
</evidence>
<accession>A0A7I5E6E1</accession>
<name>A0A7I5E6E1_HAECO</name>
<dbReference type="OrthoDB" id="425619at2759"/>
<evidence type="ECO:0000259" key="9">
    <source>
        <dbReference type="PROSITE" id="PS50994"/>
    </source>
</evidence>
<evidence type="ECO:0000256" key="1">
    <source>
        <dbReference type="ARBA" id="ARBA00012493"/>
    </source>
</evidence>
<dbReference type="EC" id="2.7.7.49" evidence="1"/>
<sequence length="1074" mass="123165">MCGYYRKFILNFSKIAKSLFELTSSRVPFCWKDEHDKAFQNLKNAITRAPVLGQPNVEAARSGERPYIIYTDASTHGVGAVLCQEGDDKMIHPLYFASKRLSKAEERYRVTDLEPLAIVFALKKFHFFVFGVKTIVRTDHQPLTTLFKRSNVSPRVIRWALEVQSYQLEIEYVKGEANRVADALSRGMTESVEAQQDNVELVKVVNSVQTEKSWFEELQQDPDYGCLIVKLQQGKDLDEVRLPRHGKTFRVADFCIHQNNLCLILEDGTVAKVVPRSRRRAVFDEAHSGVLAGHFNARKIFQRLRREVFWEGMRQDIALWCKQCRDCFLTNNRKDCVPPLKPFLVTKPFEVIGVDVLEVGLSTSGNRYLVVVIDHFYKWLAAYPTPTKSAEDIARLVFGRWICEGGRWPKTILSDQGKEFENDVMEALCRVAGISQTFTEGYNPRENGVTERANQTLLRMLKKRGGITAEWDKVIPNVTYAYNVSPHTATGESPFFALYGFDPVYPSNVIPASEISPYRIDIDDYRSELMSGMKLTQDLIKENAESYRNKMKKQYDKRLDVDSSKLPKVGERVFLKMPAEKGKSPHPKLIHPWAGPYRVIEVSDNSALITEIGGKAEPLRVQHDLLRRIPAYIDDTPMQTKTKRKVRRKRETVTVHSVNIGEGCRFRRYPKQLILTDDVTHPLHVKFLCHEKAYAKPPGDFNGFRLSVPCPLMTDAQATRLDNVLKGLPVHMQGIRFDNVYRLAQLVEVWLQDNLTEREKLVEMAKKANEISAEALAVALLYYRGNCLHFQISEEKLEPSDFYHENIRSCGRLSAIFQNAMSLIYGKNWEGPWEKPRRSQLLFVPKNLENILKCLPESVKGVIYDNDSIPPPDDKSDVLMIIGKSFSDKETSLHVLRPWLDSLRSMDVNLAVGMAPREHNSEANIRMWDHAASNVSVVLSTITPFKDVKFFGKDAPPEEWDNPIRCLGSDPYDYNDIIGRFKIRLWYEKLRKFWMPQWSEPSNEEEDGKTVSRRKRSANPESGQGRNMPKRGRFYHHGRHETHIARESGVERKPRAEAASRRLATPSTSPPLLP</sequence>